<evidence type="ECO:0000313" key="11">
    <source>
        <dbReference type="EMBL" id="MFC4159101.1"/>
    </source>
</evidence>
<dbReference type="EC" id="2.7.8.-" evidence="9"/>
<sequence>MRYQPNNQITLLINGTDYFPALLRAIDAAREEIFLESYLFEADVTGRQVSARLMRAARRGVRVQLLIDGFGAGDLPWSLRRSFARAGVRLLFFRPEVSRLSLKRQRLRRMHRKLAAIDNRIGFVGGINILDDIDQPDWPPRYDYALRIEGPLAAELRLAAVKLWRQECWRQLKRDWSRLPRRMTLPPPAGEVSAALVIRDNFRHRRAIENAYLDAIRQARHEIVLANAYFLPGRSFRAALVAAAQRGVRVVVLLQGQVDNPLIHYATRDLYRHLVDAGVEIHEYVKGLMHAKVAVIDRLWVTVGSSNIDPFSLMLAREANVVVQHAPLAAELRKDLQRAIESDCQQVVPASLVKAPWWRRLVPWCAYLLVRLLMEMTGYGHREYREE</sequence>
<dbReference type="InterPro" id="IPR030872">
    <property type="entry name" value="Cardiolipin_synth_ClsB"/>
</dbReference>
<keyword evidence="7 9" id="KW-0594">Phospholipid biosynthesis</keyword>
<keyword evidence="4" id="KW-0677">Repeat</keyword>
<dbReference type="Proteomes" id="UP001595791">
    <property type="component" value="Unassembled WGS sequence"/>
</dbReference>
<comment type="subcellular location">
    <subcellularLocation>
        <location evidence="9">Cell membrane</location>
        <topology evidence="9">Peripheral membrane protein</topology>
    </subcellularLocation>
</comment>
<evidence type="ECO:0000256" key="4">
    <source>
        <dbReference type="ARBA" id="ARBA00022737"/>
    </source>
</evidence>
<name>A0ABV8MPU0_9NEIS</name>
<feature type="domain" description="PLD phosphodiesterase" evidence="10">
    <location>
        <begin position="106"/>
        <end position="133"/>
    </location>
</feature>
<dbReference type="PROSITE" id="PS50035">
    <property type="entry name" value="PLD"/>
    <property type="match status" value="2"/>
</dbReference>
<evidence type="ECO:0000256" key="9">
    <source>
        <dbReference type="HAMAP-Rule" id="MF_01917"/>
    </source>
</evidence>
<feature type="active site" evidence="9">
    <location>
        <position position="290"/>
    </location>
</feature>
<dbReference type="Pfam" id="PF13091">
    <property type="entry name" value="PLDc_2"/>
    <property type="match status" value="2"/>
</dbReference>
<keyword evidence="6 9" id="KW-0472">Membrane</keyword>
<gene>
    <name evidence="9 11" type="primary">clsB</name>
    <name evidence="11" type="ORF">ACFOW7_06995</name>
</gene>
<dbReference type="Gene3D" id="3.30.870.10">
    <property type="entry name" value="Endonuclease Chain A"/>
    <property type="match status" value="2"/>
</dbReference>
<reference evidence="12" key="1">
    <citation type="journal article" date="2019" name="Int. J. Syst. Evol. Microbiol.">
        <title>The Global Catalogue of Microorganisms (GCM) 10K type strain sequencing project: providing services to taxonomists for standard genome sequencing and annotation.</title>
        <authorList>
            <consortium name="The Broad Institute Genomics Platform"/>
            <consortium name="The Broad Institute Genome Sequencing Center for Infectious Disease"/>
            <person name="Wu L."/>
            <person name="Ma J."/>
        </authorList>
    </citation>
    <scope>NUCLEOTIDE SEQUENCE [LARGE SCALE GENOMIC DNA]</scope>
    <source>
        <strain evidence="12">LMG 29894</strain>
    </source>
</reference>
<feature type="active site" evidence="9">
    <location>
        <position position="118"/>
    </location>
</feature>
<evidence type="ECO:0000256" key="2">
    <source>
        <dbReference type="ARBA" id="ARBA00022516"/>
    </source>
</evidence>
<dbReference type="HAMAP" id="MF_01917">
    <property type="entry name" value="Cardiolipin_synth_ClsB"/>
    <property type="match status" value="1"/>
</dbReference>
<dbReference type="PANTHER" id="PTHR21248:SF23">
    <property type="entry name" value="CARDIOLIPIN SYNTHASE B"/>
    <property type="match status" value="1"/>
</dbReference>
<dbReference type="GO" id="GO:0016740">
    <property type="term" value="F:transferase activity"/>
    <property type="evidence" value="ECO:0007669"/>
    <property type="project" value="UniProtKB-KW"/>
</dbReference>
<dbReference type="InterPro" id="IPR025202">
    <property type="entry name" value="PLD-like_dom"/>
</dbReference>
<protein>
    <recommendedName>
        <fullName evidence="9">Cardiolipin synthase B</fullName>
        <shortName evidence="9">CL synthase</shortName>
        <ecNumber evidence="9">2.7.8.-</ecNumber>
    </recommendedName>
</protein>
<comment type="catalytic activity">
    <reaction evidence="9">
        <text>2 a 1,2-diacyl-sn-glycero-3-phospho-(1'-sn-glycerol) = a cardiolipin + glycerol</text>
        <dbReference type="Rhea" id="RHEA:31451"/>
        <dbReference type="ChEBI" id="CHEBI:17754"/>
        <dbReference type="ChEBI" id="CHEBI:62237"/>
        <dbReference type="ChEBI" id="CHEBI:64716"/>
    </reaction>
</comment>
<dbReference type="PANTHER" id="PTHR21248">
    <property type="entry name" value="CARDIOLIPIN SYNTHASE"/>
    <property type="match status" value="1"/>
</dbReference>
<evidence type="ECO:0000259" key="10">
    <source>
        <dbReference type="PROSITE" id="PS50035"/>
    </source>
</evidence>
<comment type="caution">
    <text evidence="11">The sequence shown here is derived from an EMBL/GenBank/DDBJ whole genome shotgun (WGS) entry which is preliminary data.</text>
</comment>
<accession>A0ABV8MPU0</accession>
<dbReference type="CDD" id="cd09159">
    <property type="entry name" value="PLDc_ybhO_like_2"/>
    <property type="match status" value="1"/>
</dbReference>
<feature type="active site" evidence="9">
    <location>
        <position position="113"/>
    </location>
</feature>
<feature type="active site" evidence="9">
    <location>
        <position position="292"/>
    </location>
</feature>
<keyword evidence="2 9" id="KW-0444">Lipid biosynthesis</keyword>
<dbReference type="SMART" id="SM00155">
    <property type="entry name" value="PLDc"/>
    <property type="match status" value="2"/>
</dbReference>
<evidence type="ECO:0000256" key="5">
    <source>
        <dbReference type="ARBA" id="ARBA00023098"/>
    </source>
</evidence>
<keyword evidence="8 9" id="KW-1208">Phospholipid metabolism</keyword>
<keyword evidence="1 9" id="KW-1003">Cell membrane</keyword>
<keyword evidence="5 9" id="KW-0443">Lipid metabolism</keyword>
<feature type="active site" evidence="9">
    <location>
        <position position="297"/>
    </location>
</feature>
<dbReference type="NCBIfam" id="NF008427">
    <property type="entry name" value="PRK11263.1"/>
    <property type="match status" value="1"/>
</dbReference>
<evidence type="ECO:0000256" key="3">
    <source>
        <dbReference type="ARBA" id="ARBA00022679"/>
    </source>
</evidence>
<evidence type="ECO:0000256" key="6">
    <source>
        <dbReference type="ARBA" id="ARBA00023136"/>
    </source>
</evidence>
<comment type="function">
    <text evidence="9">Catalyzes the phosphatidyl group transfer from one phosphatidylglycerol molecule to another to form cardiolipin (CL) (diphosphatidylglycerol) and glycerol.</text>
</comment>
<evidence type="ECO:0000313" key="12">
    <source>
        <dbReference type="Proteomes" id="UP001595791"/>
    </source>
</evidence>
<dbReference type="EMBL" id="JBHSBU010000001">
    <property type="protein sequence ID" value="MFC4159101.1"/>
    <property type="molecule type" value="Genomic_DNA"/>
</dbReference>
<proteinExistence type="inferred from homology"/>
<evidence type="ECO:0000256" key="7">
    <source>
        <dbReference type="ARBA" id="ARBA00023209"/>
    </source>
</evidence>
<keyword evidence="12" id="KW-1185">Reference proteome</keyword>
<dbReference type="CDD" id="cd09110">
    <property type="entry name" value="PLDc_CLS_1"/>
    <property type="match status" value="1"/>
</dbReference>
<feature type="active site" evidence="9">
    <location>
        <position position="111"/>
    </location>
</feature>
<evidence type="ECO:0000256" key="8">
    <source>
        <dbReference type="ARBA" id="ARBA00023264"/>
    </source>
</evidence>
<organism evidence="11 12">
    <name type="scientific">Chitinimonas lacunae</name>
    <dbReference type="NCBI Taxonomy" id="1963018"/>
    <lineage>
        <taxon>Bacteria</taxon>
        <taxon>Pseudomonadati</taxon>
        <taxon>Pseudomonadota</taxon>
        <taxon>Betaproteobacteria</taxon>
        <taxon>Neisseriales</taxon>
        <taxon>Chitinibacteraceae</taxon>
        <taxon>Chitinimonas</taxon>
    </lineage>
</organism>
<dbReference type="InterPro" id="IPR001736">
    <property type="entry name" value="PLipase_D/transphosphatidylase"/>
</dbReference>
<evidence type="ECO:0000256" key="1">
    <source>
        <dbReference type="ARBA" id="ARBA00022475"/>
    </source>
</evidence>
<keyword evidence="3 9" id="KW-0808">Transferase</keyword>
<feature type="domain" description="PLD phosphodiesterase" evidence="10">
    <location>
        <begin position="285"/>
        <end position="312"/>
    </location>
</feature>
<comment type="similarity">
    <text evidence="9">Belongs to the phospholipase D family. Cardiolipin synthase subfamily. ClsB sub-subfamily.</text>
</comment>
<dbReference type="RefSeq" id="WP_378162495.1">
    <property type="nucleotide sequence ID" value="NZ_JBHSBU010000001.1"/>
</dbReference>
<dbReference type="SUPFAM" id="SSF56024">
    <property type="entry name" value="Phospholipase D/nuclease"/>
    <property type="match status" value="2"/>
</dbReference>